<sequence>MMFLLFYSTCKLSRDVLDLHTKTMVKTNESKNNQTVEYNAKSSYLEEISNHTFCLTTEYFSNVEVLDLSLIEFRKVRIASWHVYHIFRDARPFKKKIQRMVQSKTLRRKIFNFDNFYFYVLHFIRNLEQENDEEYPYLFLKSLAFKCYRLIYILSFFDLDYEYNKLLLDKLRTKIKLRTKRFCPWEITNIFSENIYDLLIWTLESIVDEDDEVRKKFTFSKITLEI</sequence>
<dbReference type="KEGG" id="vnx:VNE69_02258"/>
<evidence type="ECO:0000313" key="1">
    <source>
        <dbReference type="EMBL" id="WUR02739.1"/>
    </source>
</evidence>
<dbReference type="EMBL" id="CP142727">
    <property type="protein sequence ID" value="WUR02739.1"/>
    <property type="molecule type" value="Genomic_DNA"/>
</dbReference>
<evidence type="ECO:0000313" key="2">
    <source>
        <dbReference type="Proteomes" id="UP001334084"/>
    </source>
</evidence>
<dbReference type="Proteomes" id="UP001334084">
    <property type="component" value="Chromosome 2"/>
</dbReference>
<dbReference type="GeneID" id="90540548"/>
<protein>
    <submittedName>
        <fullName evidence="1">Uncharacterized protein</fullName>
    </submittedName>
</protein>
<dbReference type="AlphaFoldDB" id="A0AAX4J9S4"/>
<name>A0AAX4J9S4_9MICR</name>
<dbReference type="RefSeq" id="XP_065328884.1">
    <property type="nucleotide sequence ID" value="XM_065472812.1"/>
</dbReference>
<proteinExistence type="predicted"/>
<accession>A0AAX4J9S4</accession>
<reference evidence="1" key="1">
    <citation type="journal article" date="2024" name="BMC Genomics">
        <title>Functional annotation of a divergent genome using sequence and structure-based similarity.</title>
        <authorList>
            <person name="Svedberg D."/>
            <person name="Winiger R.R."/>
            <person name="Berg A."/>
            <person name="Sharma H."/>
            <person name="Tellgren-Roth C."/>
            <person name="Debrunner-Vossbrinck B.A."/>
            <person name="Vossbrinck C.R."/>
            <person name="Barandun J."/>
        </authorList>
    </citation>
    <scope>NUCLEOTIDE SEQUENCE</scope>
    <source>
        <strain evidence="1">Illinois isolate</strain>
    </source>
</reference>
<keyword evidence="2" id="KW-1185">Reference proteome</keyword>
<gene>
    <name evidence="1" type="ORF">VNE69_02258</name>
</gene>
<organism evidence="1 2">
    <name type="scientific">Vairimorpha necatrix</name>
    <dbReference type="NCBI Taxonomy" id="6039"/>
    <lineage>
        <taxon>Eukaryota</taxon>
        <taxon>Fungi</taxon>
        <taxon>Fungi incertae sedis</taxon>
        <taxon>Microsporidia</taxon>
        <taxon>Nosematidae</taxon>
        <taxon>Vairimorpha</taxon>
    </lineage>
</organism>